<dbReference type="EMBL" id="OP429121">
    <property type="protein sequence ID" value="WEG68879.1"/>
    <property type="molecule type" value="Genomic_DNA"/>
</dbReference>
<name>A0A9Y1IL33_9BETA</name>
<evidence type="ECO:0000313" key="3">
    <source>
        <dbReference type="EMBL" id="WEG69015.1"/>
    </source>
</evidence>
<gene>
    <name evidence="2" type="primary">m165</name>
</gene>
<sequence length="333" mass="35248">MPRVLSYHLLFPALGIAVLCCPAAASGARSQVSVLVLLSPDRAGLRVGCRWESPAIGDKVTLRTHSSVWEAPPHYEIGSDQSKNSTALFFLSPHTSADLICATARPGSSIGYAITPGPRLRVSETQSPWRGRARCELWAGDAQALDPKNAQWSVRWWHGPHHVGSVTQGPPGTIVVSGSNATANPHSVIDPFDGDLIVSRADPPFGCISCQIVGSSFASHVAHRCWSNTGATLPVRGGVPTALECDCVVIAIRTGIFVAVAVAAASLLTGARRQLARSPLASGAVDEESVLPREPSRDTTTSTCEPVAPSVSVCYRSSPPLRERVRIRYAPGL</sequence>
<protein>
    <submittedName>
        <fullName evidence="2">Membrane protein m165</fullName>
    </submittedName>
</protein>
<organism evidence="2">
    <name type="scientific">Mastomys natalensis cytomegalovirus 1</name>
    <dbReference type="NCBI Taxonomy" id="2973541"/>
    <lineage>
        <taxon>Viruses</taxon>
        <taxon>Duplodnaviria</taxon>
        <taxon>Heunggongvirae</taxon>
        <taxon>Peploviricota</taxon>
        <taxon>Herviviricetes</taxon>
        <taxon>Herpesvirales</taxon>
        <taxon>Orthoherpesviridae</taxon>
        <taxon>Betaherpesvirinae</taxon>
        <taxon>Muromegalovirus</taxon>
    </lineage>
</organism>
<reference evidence="2" key="1">
    <citation type="submission" date="2022-09" db="EMBL/GenBank/DDBJ databases">
        <authorList>
            <person name="Vucak M."/>
            <person name="Davison A.J."/>
        </authorList>
    </citation>
    <scope>NUCLEOTIDE SEQUENCE</scope>
    <source>
        <strain evidence="2">Mnat29</strain>
        <strain evidence="3">Mnat36</strain>
    </source>
</reference>
<evidence type="ECO:0000313" key="2">
    <source>
        <dbReference type="EMBL" id="WEG68879.1"/>
    </source>
</evidence>
<dbReference type="EMBL" id="OP429138">
    <property type="protein sequence ID" value="WEG71243.1"/>
    <property type="molecule type" value="Genomic_DNA"/>
</dbReference>
<reference evidence="2" key="2">
    <citation type="submission" date="2023-06" db="EMBL/GenBank/DDBJ databases">
        <title>Isolation and genome sequencing of cytomegaloviruses from Natal multimammate mice (Mastomys natalensis).</title>
        <authorList>
            <person name="Jarvis M.A."/>
            <person name="Davison A.J."/>
        </authorList>
    </citation>
    <scope>NUCLEOTIDE SEQUENCE</scope>
    <source>
        <strain evidence="2">Mnat29</strain>
        <strain evidence="3">Mnat36</strain>
    </source>
</reference>
<feature type="region of interest" description="Disordered" evidence="1">
    <location>
        <begin position="286"/>
        <end position="305"/>
    </location>
</feature>
<accession>A0A9Y1IL33</accession>
<evidence type="ECO:0000256" key="1">
    <source>
        <dbReference type="SAM" id="MobiDB-lite"/>
    </source>
</evidence>
<proteinExistence type="predicted"/>
<dbReference type="EMBL" id="OP429122">
    <property type="protein sequence ID" value="WEG69015.1"/>
    <property type="molecule type" value="Genomic_DNA"/>
</dbReference>